<dbReference type="Proteomes" id="UP000322509">
    <property type="component" value="Chromosome"/>
</dbReference>
<dbReference type="EMBL" id="CP043550">
    <property type="protein sequence ID" value="QEO57596.1"/>
    <property type="molecule type" value="Genomic_DNA"/>
</dbReference>
<dbReference type="RefSeq" id="WP_149368776.1">
    <property type="nucleotide sequence ID" value="NZ_CP043550.1"/>
</dbReference>
<name>A0ABX5ZHV5_9GAMM</name>
<proteinExistence type="predicted"/>
<accession>A0ABX5ZHV5</accession>
<protein>
    <submittedName>
        <fullName evidence="1">Uncharacterized protein</fullName>
    </submittedName>
</protein>
<evidence type="ECO:0000313" key="2">
    <source>
        <dbReference type="Proteomes" id="UP000322509"/>
    </source>
</evidence>
<keyword evidence="2" id="KW-1185">Reference proteome</keyword>
<evidence type="ECO:0000313" key="1">
    <source>
        <dbReference type="EMBL" id="QEO57596.1"/>
    </source>
</evidence>
<gene>
    <name evidence="1" type="ORF">F0R74_06915</name>
</gene>
<sequence>MSKFIKLHPYGTDYAVFVNINKIFAFHHDIEFNGTWIRFGNKEDDMYMDYEPCNEDDSNICWVKETPGRIMKLINEVCDD</sequence>
<reference evidence="1 2" key="1">
    <citation type="submission" date="2019-09" db="EMBL/GenBank/DDBJ databases">
        <title>Complete genome sequence of Francisella marina E103-15.</title>
        <authorList>
            <person name="Tekedar H.C."/>
            <person name="Griffin M.J."/>
            <person name="Waldbieser G.C."/>
            <person name="Soto E."/>
        </authorList>
    </citation>
    <scope>NUCLEOTIDE SEQUENCE [LARGE SCALE GENOMIC DNA]</scope>
    <source>
        <strain evidence="1 2">E103-15</strain>
    </source>
</reference>
<organism evidence="1 2">
    <name type="scientific">Francisella marina</name>
    <dbReference type="NCBI Taxonomy" id="2249302"/>
    <lineage>
        <taxon>Bacteria</taxon>
        <taxon>Pseudomonadati</taxon>
        <taxon>Pseudomonadota</taxon>
        <taxon>Gammaproteobacteria</taxon>
        <taxon>Thiotrichales</taxon>
        <taxon>Francisellaceae</taxon>
        <taxon>Francisella</taxon>
    </lineage>
</organism>